<sequence>MANPGSATVQINIERSTLEEPLFLSSTYCLKPVTTHNTLTLHCQDFIPYIADGKFEFSICPQHGLNAIQPDRSCDQCTEFAKFKESFIIHTRFAYYASPPPAIYTKKNLNYFKTFVSLAFDNININTEKALVASRDREFRYHTTFIQNDFSGGTLGNLLSGSNSFIRNKVLGFPTKGIRATLVIDASLTPHYITLPQKIFDELNLATPLVIINRAPSIKNTCIYVVEACRNKDSNDYTIHMNPYMTEGLHADQDGDELGIYYIEYRVEEPSPEIEVAIAEMKAISWKYGSRHDIAYQPRYEFSQYHKFILHKFDAYFCEHNKLWASLKGSPLEKSFRIMHLGCSTHFSEMDDFINLLTNFINHLPAVYSPYQHILQGTADIAAVVKSGAKGSEAHIKAYLDMLYKDIPDQKATLLEGFNKNISTSTNMGIEGGRQFSLLYTVNPLNMHRSAIYYGRKIIMTHVAEATSMSGYYYNSLSIEQLAHDIIQYKSIAVTEEEVDQLYQKYL</sequence>
<evidence type="ECO:0000313" key="1">
    <source>
        <dbReference type="EMBL" id="UBZ25545.1"/>
    </source>
</evidence>
<reference evidence="1" key="1">
    <citation type="journal article" date="2021" name="Viruses">
        <title>Identification and Full Characterisation of Two Novel Crustacean Infecting Members of the Family Nudiviridae Provides Support for Two Subfamilies.</title>
        <authorList>
            <person name="Bateman K.S."/>
            <person name="Kerr R."/>
            <person name="Stentiford G.D."/>
            <person name="Bean T.P."/>
            <person name="Hooper C."/>
            <person name="Van Eynde B."/>
            <person name="Delbare D."/>
            <person name="Bojko J."/>
            <person name="Christiaens O."/>
            <person name="Taning C.N.T."/>
            <person name="Smagghe G."/>
            <person name="van Oers M.M."/>
            <person name="van Aerle R."/>
        </authorList>
    </citation>
    <scope>NUCLEOTIDE SEQUENCE</scope>
    <source>
        <strain evidence="1">AN1</strain>
    </source>
</reference>
<keyword evidence="2" id="KW-1185">Reference proteome</keyword>
<dbReference type="EMBL" id="MZ311577">
    <property type="protein sequence ID" value="UBZ25545.1"/>
    <property type="molecule type" value="Genomic_DNA"/>
</dbReference>
<dbReference type="Proteomes" id="UP000831195">
    <property type="component" value="Segment"/>
</dbReference>
<name>A0AAE9BZV9_9VIRU</name>
<accession>A0AAE9BZV9</accession>
<organism evidence="1 2">
    <name type="scientific">Crangon crangon nudivirus</name>
    <dbReference type="NCBI Taxonomy" id="2880838"/>
    <lineage>
        <taxon>Viruses</taxon>
        <taxon>Viruses incertae sedis</taxon>
        <taxon>Naldaviricetes</taxon>
        <taxon>Lefavirales</taxon>
        <taxon>Nudiviridae</taxon>
        <taxon>Gammanudivirus</taxon>
        <taxon>Gammanudivirus cracrangonis</taxon>
    </lineage>
</organism>
<proteinExistence type="predicted"/>
<dbReference type="Gene3D" id="2.40.40.20">
    <property type="match status" value="1"/>
</dbReference>
<gene>
    <name evidence="1" type="ORF">CcNV_060</name>
</gene>
<evidence type="ECO:0000313" key="2">
    <source>
        <dbReference type="Proteomes" id="UP000831195"/>
    </source>
</evidence>
<protein>
    <submittedName>
        <fullName evidence="1">LEF-9</fullName>
    </submittedName>
</protein>
<dbReference type="SUPFAM" id="SSF64484">
    <property type="entry name" value="beta and beta-prime subunits of DNA dependent RNA-polymerase"/>
    <property type="match status" value="1"/>
</dbReference>